<keyword evidence="2 4" id="KW-0378">Hydrolase</keyword>
<dbReference type="CDD" id="cd00487">
    <property type="entry name" value="Pep_deformylase"/>
    <property type="match status" value="1"/>
</dbReference>
<keyword evidence="2" id="KW-0479">Metal-binding</keyword>
<dbReference type="NCBIfam" id="NF001159">
    <property type="entry name" value="PRK00150.1-3"/>
    <property type="match status" value="1"/>
</dbReference>
<name>A0ABS8PK87_9PSEU</name>
<evidence type="ECO:0000313" key="4">
    <source>
        <dbReference type="EMBL" id="MCD2197831.1"/>
    </source>
</evidence>
<organism evidence="4 5">
    <name type="scientific">Actinomycetospora endophytica</name>
    <dbReference type="NCBI Taxonomy" id="2291215"/>
    <lineage>
        <taxon>Bacteria</taxon>
        <taxon>Bacillati</taxon>
        <taxon>Actinomycetota</taxon>
        <taxon>Actinomycetes</taxon>
        <taxon>Pseudonocardiales</taxon>
        <taxon>Pseudonocardiaceae</taxon>
        <taxon>Actinomycetospora</taxon>
    </lineage>
</organism>
<sequence>MTVQPVRFFGDPVLRERATEVTTFDKELRTLVADLHETMVEQGGAGLAAPQIGVGLRVFVFRATGLEGQLVEGHMVNPEWTVLDETEQVGPEGCLSIPGFRWDCRRYDHVVARGWDSHGEPQEIEGSAMLARAIQHETDHLDGVLFLDKLDAATRKEAMAAIRQADWFDPTAPPRVKVSPHASTGPVNPLFGGVRTS</sequence>
<dbReference type="Gene3D" id="3.90.45.10">
    <property type="entry name" value="Peptide deformylase"/>
    <property type="match status" value="1"/>
</dbReference>
<dbReference type="InterPro" id="IPR023635">
    <property type="entry name" value="Peptide_deformylase"/>
</dbReference>
<dbReference type="EC" id="3.5.1.88" evidence="2"/>
<dbReference type="PRINTS" id="PR01576">
    <property type="entry name" value="PDEFORMYLASE"/>
</dbReference>
<dbReference type="InterPro" id="IPR036821">
    <property type="entry name" value="Peptide_deformylase_sf"/>
</dbReference>
<comment type="catalytic activity">
    <reaction evidence="2">
        <text>N-terminal N-formyl-L-methionyl-[peptide] + H2O = N-terminal L-methionyl-[peptide] + formate</text>
        <dbReference type="Rhea" id="RHEA:24420"/>
        <dbReference type="Rhea" id="RHEA-COMP:10639"/>
        <dbReference type="Rhea" id="RHEA-COMP:10640"/>
        <dbReference type="ChEBI" id="CHEBI:15377"/>
        <dbReference type="ChEBI" id="CHEBI:15740"/>
        <dbReference type="ChEBI" id="CHEBI:49298"/>
        <dbReference type="ChEBI" id="CHEBI:64731"/>
        <dbReference type="EC" id="3.5.1.88"/>
    </reaction>
</comment>
<dbReference type="Pfam" id="PF01327">
    <property type="entry name" value="Pep_deformylase"/>
    <property type="match status" value="1"/>
</dbReference>
<comment type="cofactor">
    <cofactor evidence="2">
        <name>Fe(2+)</name>
        <dbReference type="ChEBI" id="CHEBI:29033"/>
    </cofactor>
    <text evidence="2">Binds 1 Fe(2+) ion.</text>
</comment>
<dbReference type="PANTHER" id="PTHR10458:SF22">
    <property type="entry name" value="PEPTIDE DEFORMYLASE"/>
    <property type="match status" value="1"/>
</dbReference>
<feature type="active site" evidence="2">
    <location>
        <position position="137"/>
    </location>
</feature>
<dbReference type="HAMAP" id="MF_00163">
    <property type="entry name" value="Pep_deformylase"/>
    <property type="match status" value="1"/>
</dbReference>
<dbReference type="EMBL" id="JAJNDB010000009">
    <property type="protein sequence ID" value="MCD2197831.1"/>
    <property type="molecule type" value="Genomic_DNA"/>
</dbReference>
<comment type="caution">
    <text evidence="4">The sequence shown here is derived from an EMBL/GenBank/DDBJ whole genome shotgun (WGS) entry which is preliminary data.</text>
</comment>
<keyword evidence="2" id="KW-0408">Iron</keyword>
<evidence type="ECO:0000256" key="1">
    <source>
        <dbReference type="ARBA" id="ARBA00010759"/>
    </source>
</evidence>
<comment type="function">
    <text evidence="2">Removes the formyl group from the N-terminal Met of newly synthesized proteins. Requires at least a dipeptide for an efficient rate of reaction. N-terminal L-methionine is a prerequisite for activity but the enzyme has broad specificity at other positions.</text>
</comment>
<dbReference type="GO" id="GO:0042586">
    <property type="term" value="F:peptide deformylase activity"/>
    <property type="evidence" value="ECO:0007669"/>
    <property type="project" value="UniProtKB-EC"/>
</dbReference>
<evidence type="ECO:0000256" key="2">
    <source>
        <dbReference type="HAMAP-Rule" id="MF_00163"/>
    </source>
</evidence>
<keyword evidence="2" id="KW-0648">Protein biosynthesis</keyword>
<reference evidence="4 5" key="1">
    <citation type="submission" date="2021-11" db="EMBL/GenBank/DDBJ databases">
        <title>Draft genome sequence of Actinomycetospora sp. SF1 isolated from the rhizosphere soil.</title>
        <authorList>
            <person name="Duangmal K."/>
            <person name="Chantavorakit T."/>
        </authorList>
    </citation>
    <scope>NUCLEOTIDE SEQUENCE [LARGE SCALE GENOMIC DNA]</scope>
    <source>
        <strain evidence="4 5">TBRC 5722</strain>
    </source>
</reference>
<feature type="binding site" evidence="2">
    <location>
        <position position="94"/>
    </location>
    <ligand>
        <name>Fe cation</name>
        <dbReference type="ChEBI" id="CHEBI:24875"/>
    </ligand>
</feature>
<gene>
    <name evidence="2 4" type="primary">def</name>
    <name evidence="4" type="ORF">LQ327_31115</name>
</gene>
<accession>A0ABS8PK87</accession>
<dbReference type="NCBIfam" id="TIGR00079">
    <property type="entry name" value="pept_deformyl"/>
    <property type="match status" value="1"/>
</dbReference>
<keyword evidence="5" id="KW-1185">Reference proteome</keyword>
<dbReference type="Proteomes" id="UP001199469">
    <property type="component" value="Unassembled WGS sequence"/>
</dbReference>
<evidence type="ECO:0000313" key="5">
    <source>
        <dbReference type="Proteomes" id="UP001199469"/>
    </source>
</evidence>
<proteinExistence type="inferred from homology"/>
<dbReference type="PIRSF" id="PIRSF004749">
    <property type="entry name" value="Pep_def"/>
    <property type="match status" value="1"/>
</dbReference>
<dbReference type="RefSeq" id="WP_230740183.1">
    <property type="nucleotide sequence ID" value="NZ_JAJNDB010000009.1"/>
</dbReference>
<dbReference type="PANTHER" id="PTHR10458">
    <property type="entry name" value="PEPTIDE DEFORMYLASE"/>
    <property type="match status" value="1"/>
</dbReference>
<dbReference type="SUPFAM" id="SSF56420">
    <property type="entry name" value="Peptide deformylase"/>
    <property type="match status" value="1"/>
</dbReference>
<evidence type="ECO:0000256" key="3">
    <source>
        <dbReference type="SAM" id="MobiDB-lite"/>
    </source>
</evidence>
<feature type="binding site" evidence="2">
    <location>
        <position position="136"/>
    </location>
    <ligand>
        <name>Fe cation</name>
        <dbReference type="ChEBI" id="CHEBI:24875"/>
    </ligand>
</feature>
<feature type="binding site" evidence="2">
    <location>
        <position position="140"/>
    </location>
    <ligand>
        <name>Fe cation</name>
        <dbReference type="ChEBI" id="CHEBI:24875"/>
    </ligand>
</feature>
<feature type="region of interest" description="Disordered" evidence="3">
    <location>
        <begin position="176"/>
        <end position="197"/>
    </location>
</feature>
<protein>
    <recommendedName>
        <fullName evidence="2">Peptide deformylase</fullName>
        <shortName evidence="2">PDF</shortName>
        <ecNumber evidence="2">3.5.1.88</ecNumber>
    </recommendedName>
    <alternativeName>
        <fullName evidence="2">Polypeptide deformylase</fullName>
    </alternativeName>
</protein>
<comment type="similarity">
    <text evidence="1 2">Belongs to the polypeptide deformylase family.</text>
</comment>